<dbReference type="EMBL" id="MT144650">
    <property type="protein sequence ID" value="QJH96413.1"/>
    <property type="molecule type" value="Genomic_DNA"/>
</dbReference>
<accession>A0A6M3KH02</accession>
<evidence type="ECO:0000313" key="2">
    <source>
        <dbReference type="EMBL" id="QJH96413.1"/>
    </source>
</evidence>
<name>A0A6M3KH02_9ZZZZ</name>
<dbReference type="EMBL" id="MT142453">
    <property type="protein sequence ID" value="QJA81267.1"/>
    <property type="molecule type" value="Genomic_DNA"/>
</dbReference>
<reference evidence="1" key="1">
    <citation type="submission" date="2020-03" db="EMBL/GenBank/DDBJ databases">
        <title>The deep terrestrial virosphere.</title>
        <authorList>
            <person name="Holmfeldt K."/>
            <person name="Nilsson E."/>
            <person name="Simone D."/>
            <person name="Lopez-Fernandez M."/>
            <person name="Wu X."/>
            <person name="de Brujin I."/>
            <person name="Lundin D."/>
            <person name="Andersson A."/>
            <person name="Bertilsson S."/>
            <person name="Dopson M."/>
        </authorList>
    </citation>
    <scope>NUCLEOTIDE SEQUENCE</scope>
    <source>
        <strain evidence="1">MM415A00561</strain>
        <strain evidence="2">TM448B00723</strain>
    </source>
</reference>
<proteinExistence type="predicted"/>
<organism evidence="1">
    <name type="scientific">viral metagenome</name>
    <dbReference type="NCBI Taxonomy" id="1070528"/>
    <lineage>
        <taxon>unclassified sequences</taxon>
        <taxon>metagenomes</taxon>
        <taxon>organismal metagenomes</taxon>
    </lineage>
</organism>
<sequence length="130" mass="14695">MATTYCTDADITGYDSDAVEFLPPAESTFDRVRGLAYAEIGRRLARREPAIDQGALGLIDGLSHAEVLYSLYRLYFESAAKVGDMDTLRWRADEYRKAFEDEIACVRIPADLDDYNAALRSVKCVPIYRR</sequence>
<evidence type="ECO:0000313" key="1">
    <source>
        <dbReference type="EMBL" id="QJA81267.1"/>
    </source>
</evidence>
<protein>
    <submittedName>
        <fullName evidence="1">Uncharacterized protein</fullName>
    </submittedName>
</protein>
<gene>
    <name evidence="1" type="ORF">MM415A00561_0015</name>
    <name evidence="2" type="ORF">TM448B00723_0016</name>
</gene>
<dbReference type="AlphaFoldDB" id="A0A6M3KH02"/>